<sequence>MGGCAVDRDGLRGTTRRPRHHCLNGVLPGVYAEGFYRGLRPCVVTTSSRALFLTTCFHRDRSRTWEVVHRPAVACARLPWTDIMSQKDRRRSYAASAWMREASVKVAAMGGARVLERAEVQRRAYRQSRPSLLLRLVVLLPQDTAHDLDIDCDPPAGDLYLPEGFQAWNPRPYNGIVVSSFAGIPGTILRGEVADSATRLKSAACLGSSPLLTRGSRAAHGPHKGGRPLRAAGGLHLSAPADPRPRSQGDSLYQYASSYTEYNTSDCLVVVVGERGVRISGRVVNQRAVPNCERVCGLSSMSNLQRSISRCTQTKYASCTFRSGCNLCALAGRNTVVITRVDRKPWVRLQPRVSVLRRVRAQSSASRHGVGEARQNTRRQITQQCEELEKTGEERLASTAAGEVQDIDECDLIFPCRTCNANKKTAHRPDGHPRRPEGAQKNGKDRAAAGTHTEGANDGTRQER</sequence>
<evidence type="ECO:0000313" key="2">
    <source>
        <dbReference type="EMBL" id="CAB1432214.1"/>
    </source>
</evidence>
<organism evidence="2 3">
    <name type="scientific">Pleuronectes platessa</name>
    <name type="common">European plaice</name>
    <dbReference type="NCBI Taxonomy" id="8262"/>
    <lineage>
        <taxon>Eukaryota</taxon>
        <taxon>Metazoa</taxon>
        <taxon>Chordata</taxon>
        <taxon>Craniata</taxon>
        <taxon>Vertebrata</taxon>
        <taxon>Euteleostomi</taxon>
        <taxon>Actinopterygii</taxon>
        <taxon>Neopterygii</taxon>
        <taxon>Teleostei</taxon>
        <taxon>Neoteleostei</taxon>
        <taxon>Acanthomorphata</taxon>
        <taxon>Carangaria</taxon>
        <taxon>Pleuronectiformes</taxon>
        <taxon>Pleuronectoidei</taxon>
        <taxon>Pleuronectidae</taxon>
        <taxon>Pleuronectes</taxon>
    </lineage>
</organism>
<reference evidence="2" key="1">
    <citation type="submission" date="2020-03" db="EMBL/GenBank/DDBJ databases">
        <authorList>
            <person name="Weist P."/>
        </authorList>
    </citation>
    <scope>NUCLEOTIDE SEQUENCE</scope>
</reference>
<dbReference type="Proteomes" id="UP001153269">
    <property type="component" value="Unassembled WGS sequence"/>
</dbReference>
<name>A0A9N7YPU8_PLEPL</name>
<proteinExistence type="predicted"/>
<dbReference type="EMBL" id="CADEAL010001414">
    <property type="protein sequence ID" value="CAB1432214.1"/>
    <property type="molecule type" value="Genomic_DNA"/>
</dbReference>
<accession>A0A9N7YPU8</accession>
<protein>
    <submittedName>
        <fullName evidence="2">Uncharacterized protein</fullName>
    </submittedName>
</protein>
<feature type="region of interest" description="Disordered" evidence="1">
    <location>
        <begin position="422"/>
        <end position="464"/>
    </location>
</feature>
<dbReference type="AlphaFoldDB" id="A0A9N7YPU8"/>
<keyword evidence="3" id="KW-1185">Reference proteome</keyword>
<feature type="region of interest" description="Disordered" evidence="1">
    <location>
        <begin position="214"/>
        <end position="250"/>
    </location>
</feature>
<evidence type="ECO:0000313" key="3">
    <source>
        <dbReference type="Proteomes" id="UP001153269"/>
    </source>
</evidence>
<feature type="compositionally biased region" description="Basic and acidic residues" evidence="1">
    <location>
        <begin position="427"/>
        <end position="447"/>
    </location>
</feature>
<gene>
    <name evidence="2" type="ORF">PLEPLA_LOCUS20271</name>
</gene>
<evidence type="ECO:0000256" key="1">
    <source>
        <dbReference type="SAM" id="MobiDB-lite"/>
    </source>
</evidence>
<comment type="caution">
    <text evidence="2">The sequence shown here is derived from an EMBL/GenBank/DDBJ whole genome shotgun (WGS) entry which is preliminary data.</text>
</comment>